<dbReference type="GO" id="GO:0008061">
    <property type="term" value="F:chitin binding"/>
    <property type="evidence" value="ECO:0007669"/>
    <property type="project" value="InterPro"/>
</dbReference>
<dbReference type="Gene3D" id="3.10.50.10">
    <property type="match status" value="1"/>
</dbReference>
<evidence type="ECO:0000313" key="5">
    <source>
        <dbReference type="Proteomes" id="UP000295063"/>
    </source>
</evidence>
<dbReference type="Pfam" id="PF00704">
    <property type="entry name" value="Glyco_hydro_18"/>
    <property type="match status" value="1"/>
</dbReference>
<reference evidence="4 5" key="1">
    <citation type="submission" date="2019-03" db="EMBL/GenBank/DDBJ databases">
        <title>Genomic Encyclopedia of Type Strains, Phase IV (KMG-IV): sequencing the most valuable type-strain genomes for metagenomic binning, comparative biology and taxonomic classification.</title>
        <authorList>
            <person name="Goeker M."/>
        </authorList>
    </citation>
    <scope>NUCLEOTIDE SEQUENCE [LARGE SCALE GENOMIC DNA]</scope>
    <source>
        <strain evidence="4 5">DSM 15969</strain>
    </source>
</reference>
<dbReference type="EMBL" id="SLUI01000008">
    <property type="protein sequence ID" value="TCL36437.1"/>
    <property type="molecule type" value="Genomic_DNA"/>
</dbReference>
<keyword evidence="2" id="KW-0732">Signal</keyword>
<sequence>MCNRFILTFLGLLLLFTPVVSMAQLLENDIVVTDAWGAKVDSGTKAFVDRGETWLPVETVKWYSDEQLRFDLAEKRVYVTLGTPRFQLETANLDRTLQKGLTLNFPLKLIAGKPYINLYNLDRILGVTAKPRKEERIVDLIPEASLGYTAYQVNKPRDKAVFTGKINAVWDHVGLVNRNLGIEPAIDGLDVILPTWFTIANADGLVLNKADQRYVADAHEKRYKVWALLSNGFDRGLTRKILQDANAQQNIIKQLVLYVSLYNLDGINLDFENMYEEDKDRFASFVKLLAAALHEQNAALSIDVTIPSNSAFWSRCYDRRELGQIADYVMVMAYDEHPRLSPVSGSVASYGWVEKGIVATLADIPKEKVILGIPFYTREWEESSSDGTIKVQAKTLSMTQANEILRENGVKPVWQEDKGQFYAEYTKSDKQYKIWLEESDSLKLKAQLALKYQLAGVAAWRKDFEEEQVWGVLKTVLKPAPALAATENTEQKEQKKQKRNKKKK</sequence>
<dbReference type="GO" id="GO:0005975">
    <property type="term" value="P:carbohydrate metabolic process"/>
    <property type="evidence" value="ECO:0007669"/>
    <property type="project" value="InterPro"/>
</dbReference>
<protein>
    <submittedName>
        <fullName evidence="4">Glycosyl hydrolase family 18 (Putative chitinase)</fullName>
    </submittedName>
</protein>
<dbReference type="Proteomes" id="UP000295063">
    <property type="component" value="Unassembled WGS sequence"/>
</dbReference>
<dbReference type="GO" id="GO:0016787">
    <property type="term" value="F:hydrolase activity"/>
    <property type="evidence" value="ECO:0007669"/>
    <property type="project" value="UniProtKB-KW"/>
</dbReference>
<feature type="region of interest" description="Disordered" evidence="1">
    <location>
        <begin position="483"/>
        <end position="504"/>
    </location>
</feature>
<dbReference type="PROSITE" id="PS51910">
    <property type="entry name" value="GH18_2"/>
    <property type="match status" value="1"/>
</dbReference>
<dbReference type="AlphaFoldDB" id="A0A4R1Q5Q0"/>
<name>A0A4R1Q5Q0_9FIRM</name>
<feature type="signal peptide" evidence="2">
    <location>
        <begin position="1"/>
        <end position="23"/>
    </location>
</feature>
<keyword evidence="4" id="KW-0378">Hydrolase</keyword>
<evidence type="ECO:0000259" key="3">
    <source>
        <dbReference type="PROSITE" id="PS51910"/>
    </source>
</evidence>
<dbReference type="InterPro" id="IPR017853">
    <property type="entry name" value="GH"/>
</dbReference>
<comment type="caution">
    <text evidence="4">The sequence shown here is derived from an EMBL/GenBank/DDBJ whole genome shotgun (WGS) entry which is preliminary data.</text>
</comment>
<dbReference type="Gene3D" id="3.20.20.80">
    <property type="entry name" value="Glycosidases"/>
    <property type="match status" value="1"/>
</dbReference>
<gene>
    <name evidence="4" type="ORF">EV210_10875</name>
</gene>
<proteinExistence type="predicted"/>
<feature type="domain" description="GH18" evidence="3">
    <location>
        <begin position="164"/>
        <end position="480"/>
    </location>
</feature>
<feature type="chain" id="PRO_5038720939" evidence="2">
    <location>
        <begin position="24"/>
        <end position="504"/>
    </location>
</feature>
<evidence type="ECO:0000313" key="4">
    <source>
        <dbReference type="EMBL" id="TCL36437.1"/>
    </source>
</evidence>
<dbReference type="PANTHER" id="PTHR46066:SF2">
    <property type="entry name" value="CHITINASE DOMAIN-CONTAINING PROTEIN 1"/>
    <property type="match status" value="1"/>
</dbReference>
<organism evidence="4 5">
    <name type="scientific">Anaerospora hongkongensis</name>
    <dbReference type="NCBI Taxonomy" id="244830"/>
    <lineage>
        <taxon>Bacteria</taxon>
        <taxon>Bacillati</taxon>
        <taxon>Bacillota</taxon>
        <taxon>Negativicutes</taxon>
        <taxon>Selenomonadales</taxon>
        <taxon>Sporomusaceae</taxon>
        <taxon>Anaerospora</taxon>
    </lineage>
</organism>
<dbReference type="InterPro" id="IPR001223">
    <property type="entry name" value="Glyco_hydro18_cat"/>
</dbReference>
<evidence type="ECO:0000256" key="1">
    <source>
        <dbReference type="SAM" id="MobiDB-lite"/>
    </source>
</evidence>
<dbReference type="InterPro" id="IPR029070">
    <property type="entry name" value="Chitinase_insertion_sf"/>
</dbReference>
<accession>A0A4R1Q5Q0</accession>
<dbReference type="PANTHER" id="PTHR46066">
    <property type="entry name" value="CHITINASE DOMAIN-CONTAINING PROTEIN 1 FAMILY MEMBER"/>
    <property type="match status" value="1"/>
</dbReference>
<dbReference type="SMART" id="SM00636">
    <property type="entry name" value="Glyco_18"/>
    <property type="match status" value="1"/>
</dbReference>
<evidence type="ECO:0000256" key="2">
    <source>
        <dbReference type="SAM" id="SignalP"/>
    </source>
</evidence>
<feature type="compositionally biased region" description="Basic residues" evidence="1">
    <location>
        <begin position="495"/>
        <end position="504"/>
    </location>
</feature>
<dbReference type="RefSeq" id="WP_165898891.1">
    <property type="nucleotide sequence ID" value="NZ_SLUI01000008.1"/>
</dbReference>
<keyword evidence="5" id="KW-1185">Reference proteome</keyword>
<dbReference type="SUPFAM" id="SSF51445">
    <property type="entry name" value="(Trans)glycosidases"/>
    <property type="match status" value="1"/>
</dbReference>
<dbReference type="InterPro" id="IPR011583">
    <property type="entry name" value="Chitinase_II/V-like_cat"/>
</dbReference>